<name>A0A3E2DNS2_9ACTN</name>
<protein>
    <submittedName>
        <fullName evidence="1">Prephenate dehydrogenase</fullName>
    </submittedName>
</protein>
<dbReference type="Proteomes" id="UP000259211">
    <property type="component" value="Unassembled WGS sequence"/>
</dbReference>
<gene>
    <name evidence="1" type="ORF">CHT91_00120</name>
</gene>
<accession>A0A3E2DNS2</accession>
<evidence type="ECO:0000313" key="1">
    <source>
        <dbReference type="EMBL" id="RFT47037.1"/>
    </source>
</evidence>
<dbReference type="AlphaFoldDB" id="A0A3E2DNS2"/>
<proteinExistence type="predicted"/>
<organism evidence="1 2">
    <name type="scientific">Cutibacterium avidum</name>
    <dbReference type="NCBI Taxonomy" id="33010"/>
    <lineage>
        <taxon>Bacteria</taxon>
        <taxon>Bacillati</taxon>
        <taxon>Actinomycetota</taxon>
        <taxon>Actinomycetes</taxon>
        <taxon>Propionibacteriales</taxon>
        <taxon>Propionibacteriaceae</taxon>
        <taxon>Cutibacterium</taxon>
    </lineage>
</organism>
<dbReference type="EMBL" id="NOWI01000001">
    <property type="protein sequence ID" value="RFT47037.1"/>
    <property type="molecule type" value="Genomic_DNA"/>
</dbReference>
<evidence type="ECO:0000313" key="2">
    <source>
        <dbReference type="Proteomes" id="UP000259211"/>
    </source>
</evidence>
<comment type="caution">
    <text evidence="1">The sequence shown here is derived from an EMBL/GenBank/DDBJ whole genome shotgun (WGS) entry which is preliminary data.</text>
</comment>
<reference evidence="1 2" key="1">
    <citation type="submission" date="2017-07" db="EMBL/GenBank/DDBJ databases">
        <authorList>
            <person name="Sun Z.S."/>
            <person name="Albrecht U."/>
            <person name="Echele G."/>
            <person name="Lee C.C."/>
        </authorList>
    </citation>
    <scope>NUCLEOTIDE SEQUENCE [LARGE SCALE GENOMIC DNA]</scope>
    <source>
        <strain evidence="1 2">P16-029</strain>
    </source>
</reference>
<sequence>MRNTGLVFPEDLDAWRKWSRNRNRLRFGLSSAKALLQRGTPSPPPMLYLPAGTPTVLVVLDQLSASCRCATVDPLSHLDPNQTAVLSAFPEARRYAPGWVRVMEWHPSAPLPSSVEQVLTLGAFNPLSADVRPWAARRHARFCVIQHGLLTPWAPPLSPGDHLFAWSQADAEYQCAGRSDVTSEVVGSQMLWKASRLPKVQVLDETPMMLGQLHGSELGRVSKQRIYTEFCTSTGAVYRPHPNEADAISRAQHQGMRRCGVQIEKSGKPLVEEGRPVVSIFSTGTLEAASRGIPAWVHHPAPPSWVREFWDRYHLSRWGDAPTAAATQQGEEPAAVVARQLMQ</sequence>